<dbReference type="EMBL" id="ACRE02000045">
    <property type="protein sequence ID" value="EGE37954.1"/>
    <property type="molecule type" value="Genomic_DNA"/>
</dbReference>
<evidence type="ECO:0000313" key="2">
    <source>
        <dbReference type="EMBL" id="EGE37954.1"/>
    </source>
</evidence>
<keyword evidence="1" id="KW-0812">Transmembrane</keyword>
<dbReference type="Proteomes" id="UP000004668">
    <property type="component" value="Unassembled WGS sequence"/>
</dbReference>
<reference evidence="3" key="1">
    <citation type="submission" date="2010-02" db="EMBL/GenBank/DDBJ databases">
        <title>The Genome Sequence of Prevotella oris strain C735.</title>
        <authorList>
            <consortium name="The Broad Institute Genome Sequencing Platform"/>
            <person name="Ward D."/>
            <person name="Feldgarden M."/>
            <person name="Earl A."/>
            <person name="Young S.K."/>
            <person name="Zeng Q."/>
            <person name="Koehrsen M."/>
            <person name="Alvarado L."/>
            <person name="Berlin A."/>
            <person name="Bochicchio J."/>
            <person name="Borenstein D."/>
            <person name="Chapman S.B."/>
            <person name="Chen Z."/>
            <person name="Engels R."/>
            <person name="Freedman E."/>
            <person name="Gellesch M."/>
            <person name="Goldberg J."/>
            <person name="Griggs A."/>
            <person name="Gujja S."/>
            <person name="Heilman E."/>
            <person name="Heiman D."/>
            <person name="Hepburn T."/>
            <person name="Howarth C."/>
            <person name="Jen D."/>
            <person name="Larson L."/>
            <person name="Mehta T."/>
            <person name="Park D."/>
            <person name="Pearson M."/>
            <person name="Roberts A."/>
            <person name="Saif S."/>
            <person name="Shea T."/>
            <person name="Shenoy N."/>
            <person name="Sisk P."/>
            <person name="Stolte C."/>
            <person name="Sykes S."/>
            <person name="Thomson T."/>
            <person name="Walk T."/>
            <person name="White J."/>
            <person name="Yandava C."/>
            <person name="Sibley C.D."/>
            <person name="Field T.R."/>
            <person name="Grinwis M."/>
            <person name="Eshaghurshan C.S."/>
            <person name="Surette M.G."/>
            <person name="Haas B."/>
            <person name="Nusbaum C."/>
            <person name="Birren B."/>
        </authorList>
    </citation>
    <scope>NUCLEOTIDE SEQUENCE [LARGE SCALE GENOMIC DNA]</scope>
    <source>
        <strain evidence="3">C505</strain>
    </source>
</reference>
<keyword evidence="1" id="KW-0472">Membrane</keyword>
<feature type="transmembrane region" description="Helical" evidence="1">
    <location>
        <begin position="311"/>
        <end position="332"/>
    </location>
</feature>
<dbReference type="AlphaFoldDB" id="F2UXK3"/>
<evidence type="ECO:0000256" key="1">
    <source>
        <dbReference type="SAM" id="Phobius"/>
    </source>
</evidence>
<comment type="caution">
    <text evidence="2">The sequence shown here is derived from an EMBL/GenBank/DDBJ whole genome shotgun (WGS) entry which is preliminary data.</text>
</comment>
<feature type="transmembrane region" description="Helical" evidence="1">
    <location>
        <begin position="27"/>
        <end position="48"/>
    </location>
</feature>
<proteinExistence type="predicted"/>
<dbReference type="HOGENOM" id="CLU_616282_0_0_11"/>
<feature type="transmembrane region" description="Helical" evidence="1">
    <location>
        <begin position="129"/>
        <end position="151"/>
    </location>
</feature>
<feature type="transmembrane region" description="Helical" evidence="1">
    <location>
        <begin position="338"/>
        <end position="359"/>
    </location>
</feature>
<gene>
    <name evidence="2" type="ORF">HMPREF0059_00805</name>
</gene>
<protein>
    <submittedName>
        <fullName evidence="2">Uncharacterized protein</fullName>
    </submittedName>
</protein>
<reference evidence="2 3" key="2">
    <citation type="submission" date="2011-10" db="EMBL/GenBank/DDBJ databases">
        <title>The Genome Sequence of Actinomyces viscosus C505.</title>
        <authorList>
            <consortium name="The Broad Institute Genome Sequencing Platform"/>
            <consortium name="The Broad Institute Genome Sequencing Center for Infectious Disease"/>
            <person name="Earl A."/>
            <person name="Ward D."/>
            <person name="Feldgarden M."/>
            <person name="Gevers D."/>
            <person name="Sibley C.D."/>
            <person name="Field T.R."/>
            <person name="Grinwis M."/>
            <person name="Eshaghurshan C.S."/>
            <person name="Surette M.G."/>
            <person name="Young S.K."/>
            <person name="Zeng Q."/>
            <person name="Gargeya S."/>
            <person name="Fitzgerald M."/>
            <person name="Haas B."/>
            <person name="Abouelleil A."/>
            <person name="Alvarado L."/>
            <person name="Arachchi H.M."/>
            <person name="Berlin A."/>
            <person name="Brown A."/>
            <person name="Chapman S.B."/>
            <person name="Chen Z."/>
            <person name="Dunbar C."/>
            <person name="Freedman E."/>
            <person name="Gearin G."/>
            <person name="Goldberg J."/>
            <person name="Griggs A."/>
            <person name="Gujja S."/>
            <person name="Heiman D."/>
            <person name="Howarth C."/>
            <person name="Larson L."/>
            <person name="Lui A."/>
            <person name="MacDonald P.J.P."/>
            <person name="Montmayeur A."/>
            <person name="Murphy C."/>
            <person name="Neiman D."/>
            <person name="Pearson M."/>
            <person name="Priest M."/>
            <person name="Roberts A."/>
            <person name="Saif S."/>
            <person name="Shea T."/>
            <person name="Shenoy N."/>
            <person name="Sisk P."/>
            <person name="Stolte C."/>
            <person name="Sykes S."/>
            <person name="Wortman J."/>
            <person name="Nusbaum C."/>
            <person name="Birren B."/>
        </authorList>
    </citation>
    <scope>NUCLEOTIDE SEQUENCE [LARGE SCALE GENOMIC DNA]</scope>
    <source>
        <strain evidence="2 3">C505</strain>
    </source>
</reference>
<sequence length="438" mass="48296">MEDCSKRAKELCALNLKGFALESRVNAVKSAVGVVCLAVVTVAMFAWMDFIQPKDSEGQEVSLSNMFRGWGLGCANGEFREFIVTMALTAVPTGLTIAGMTWGARVRPKSSVYHGEWLQDVVDTVRREMTAWVILFLNAYVCGVAVVLFWIDALLRGNGVASLLSAIFLSTVCLFSASLPALMKVGDGVAVSSYAYSLLTLRRIALWRYYHKVSPRYSGFNKNSWIGRIGRSEIGQRRLFRALVALVLGVSSLLLWLAVCVYVRPSLQLGLFSLSFIVLGGIMLWLGVVVLVSISTLWVRVPGSKLGGVELWLVVFILVVSCSVGCLLQLAGYRVMDISCWLAVLLTVGGDSVLGVLVWRTLHERRRYSLWPLVLGCVSVEQRRMANTMVRPLGKSNVEDYIAVADLIVPGGLFLDGKGLRLRDFINEMMLFDDVSEE</sequence>
<evidence type="ECO:0000313" key="3">
    <source>
        <dbReference type="Proteomes" id="UP000004668"/>
    </source>
</evidence>
<feature type="transmembrane region" description="Helical" evidence="1">
    <location>
        <begin position="163"/>
        <end position="183"/>
    </location>
</feature>
<name>F2UXK3_ACTVI</name>
<feature type="transmembrane region" description="Helical" evidence="1">
    <location>
        <begin position="271"/>
        <end position="299"/>
    </location>
</feature>
<organism evidence="2 3">
    <name type="scientific">Actinomyces viscosus C505</name>
    <dbReference type="NCBI Taxonomy" id="562973"/>
    <lineage>
        <taxon>Bacteria</taxon>
        <taxon>Bacillati</taxon>
        <taxon>Actinomycetota</taxon>
        <taxon>Actinomycetes</taxon>
        <taxon>Actinomycetales</taxon>
        <taxon>Actinomycetaceae</taxon>
        <taxon>Actinomyces</taxon>
    </lineage>
</organism>
<accession>F2UXK3</accession>
<keyword evidence="1" id="KW-1133">Transmembrane helix</keyword>
<feature type="transmembrane region" description="Helical" evidence="1">
    <location>
        <begin position="239"/>
        <end position="259"/>
    </location>
</feature>